<name>A0A0R1W557_9LACO</name>
<dbReference type="AlphaFoldDB" id="A0A0R1W557"/>
<keyword evidence="1" id="KW-0812">Transmembrane</keyword>
<organism evidence="2 3">
    <name type="scientific">Lentilactobacillus farraginis DSM 18382 = JCM 14108</name>
    <dbReference type="NCBI Taxonomy" id="1423743"/>
    <lineage>
        <taxon>Bacteria</taxon>
        <taxon>Bacillati</taxon>
        <taxon>Bacillota</taxon>
        <taxon>Bacilli</taxon>
        <taxon>Lactobacillales</taxon>
        <taxon>Lactobacillaceae</taxon>
        <taxon>Lentilactobacillus</taxon>
    </lineage>
</organism>
<feature type="transmembrane region" description="Helical" evidence="1">
    <location>
        <begin position="149"/>
        <end position="168"/>
    </location>
</feature>
<evidence type="ECO:0000313" key="3">
    <source>
        <dbReference type="Proteomes" id="UP000051966"/>
    </source>
</evidence>
<accession>A0A0R1W557</accession>
<comment type="caution">
    <text evidence="2">The sequence shown here is derived from an EMBL/GenBank/DDBJ whole genome shotgun (WGS) entry which is preliminary data.</text>
</comment>
<evidence type="ECO:0008006" key="4">
    <source>
        <dbReference type="Google" id="ProtNLM"/>
    </source>
</evidence>
<dbReference type="PIRSF" id="PIRSF037394">
    <property type="entry name" value="ABC_thiamine-permease_YkoE_prd"/>
    <property type="match status" value="1"/>
</dbReference>
<keyword evidence="1" id="KW-1133">Transmembrane helix</keyword>
<reference evidence="2 3" key="1">
    <citation type="journal article" date="2015" name="Genome Announc.">
        <title>Expanding the biotechnology potential of lactobacilli through comparative genomics of 213 strains and associated genera.</title>
        <authorList>
            <person name="Sun Z."/>
            <person name="Harris H.M."/>
            <person name="McCann A."/>
            <person name="Guo C."/>
            <person name="Argimon S."/>
            <person name="Zhang W."/>
            <person name="Yang X."/>
            <person name="Jeffery I.B."/>
            <person name="Cooney J.C."/>
            <person name="Kagawa T.F."/>
            <person name="Liu W."/>
            <person name="Song Y."/>
            <person name="Salvetti E."/>
            <person name="Wrobel A."/>
            <person name="Rasinkangas P."/>
            <person name="Parkhill J."/>
            <person name="Rea M.C."/>
            <person name="O'Sullivan O."/>
            <person name="Ritari J."/>
            <person name="Douillard F.P."/>
            <person name="Paul Ross R."/>
            <person name="Yang R."/>
            <person name="Briner A.E."/>
            <person name="Felis G.E."/>
            <person name="de Vos W.M."/>
            <person name="Barrangou R."/>
            <person name="Klaenhammer T.R."/>
            <person name="Caufield P.W."/>
            <person name="Cui Y."/>
            <person name="Zhang H."/>
            <person name="O'Toole P.W."/>
        </authorList>
    </citation>
    <scope>NUCLEOTIDE SEQUENCE [LARGE SCALE GENOMIC DNA]</scope>
    <source>
        <strain evidence="2 3">DSM 18382</strain>
    </source>
</reference>
<sequence length="214" mass="23513">MTALTKLFHKLLLLEVFFMENKTQTSNHQHQSKWTLRNIILIALIAIFCGIIFWGIGFLYTALTVALTPIGAAPFANDILMGLWCMAGPLTGFLIRTAGSAFLGEFLGAAVEVFLGGQWGAGAFISGLVQGVGSELGFTLTGYKRYDWVSLNASILTTVIVTFAWDMYKNGYNKFALPLLIGLFVTRYISTFIFGGILTKMIVKLLDRSNAFSL</sequence>
<evidence type="ECO:0000313" key="2">
    <source>
        <dbReference type="EMBL" id="KRM11060.1"/>
    </source>
</evidence>
<dbReference type="Pfam" id="PF09819">
    <property type="entry name" value="ABC_cobalt"/>
    <property type="match status" value="1"/>
</dbReference>
<dbReference type="InterPro" id="IPR017195">
    <property type="entry name" value="ABC_thiamin-permease_prd"/>
</dbReference>
<evidence type="ECO:0000256" key="1">
    <source>
        <dbReference type="SAM" id="Phobius"/>
    </source>
</evidence>
<protein>
    <recommendedName>
        <fullName evidence="4">ABC superfamily ATP binding cassette transporter, membrane protein</fullName>
    </recommendedName>
</protein>
<feature type="transmembrane region" description="Helical" evidence="1">
    <location>
        <begin position="75"/>
        <end position="95"/>
    </location>
</feature>
<keyword evidence="3" id="KW-1185">Reference proteome</keyword>
<feature type="transmembrane region" description="Helical" evidence="1">
    <location>
        <begin position="175"/>
        <end position="198"/>
    </location>
</feature>
<dbReference type="Proteomes" id="UP000051966">
    <property type="component" value="Unassembled WGS sequence"/>
</dbReference>
<keyword evidence="1" id="KW-0472">Membrane</keyword>
<gene>
    <name evidence="2" type="ORF">FD41_GL001668</name>
</gene>
<proteinExistence type="predicted"/>
<feature type="transmembrane region" description="Helical" evidence="1">
    <location>
        <begin position="39"/>
        <end position="63"/>
    </location>
</feature>
<dbReference type="PATRIC" id="fig|1423743.5.peg.1725"/>
<dbReference type="EMBL" id="AZFY01000026">
    <property type="protein sequence ID" value="KRM11060.1"/>
    <property type="molecule type" value="Genomic_DNA"/>
</dbReference>